<evidence type="ECO:0000256" key="4">
    <source>
        <dbReference type="SAM" id="MobiDB-lite"/>
    </source>
</evidence>
<dbReference type="AlphaFoldDB" id="A0AAV5F5V7"/>
<feature type="region of interest" description="Disordered" evidence="4">
    <location>
        <begin position="518"/>
        <end position="555"/>
    </location>
</feature>
<proteinExistence type="predicted"/>
<feature type="compositionally biased region" description="Gly residues" evidence="4">
    <location>
        <begin position="540"/>
        <end position="554"/>
    </location>
</feature>
<feature type="compositionally biased region" description="Basic and acidic residues" evidence="4">
    <location>
        <begin position="766"/>
        <end position="776"/>
    </location>
</feature>
<feature type="region of interest" description="Disordered" evidence="4">
    <location>
        <begin position="1"/>
        <end position="404"/>
    </location>
</feature>
<dbReference type="PANTHER" id="PTHR23139">
    <property type="entry name" value="RNA-BINDING PROTEIN"/>
    <property type="match status" value="1"/>
</dbReference>
<keyword evidence="2" id="KW-0694">RNA-binding</keyword>
<feature type="compositionally biased region" description="Basic and acidic residues" evidence="4">
    <location>
        <begin position="524"/>
        <end position="539"/>
    </location>
</feature>
<evidence type="ECO:0000256" key="2">
    <source>
        <dbReference type="ARBA" id="ARBA00022884"/>
    </source>
</evidence>
<feature type="compositionally biased region" description="Basic and acidic residues" evidence="4">
    <location>
        <begin position="196"/>
        <end position="212"/>
    </location>
</feature>
<dbReference type="Gene3D" id="3.30.70.330">
    <property type="match status" value="2"/>
</dbReference>
<evidence type="ECO:0008006" key="7">
    <source>
        <dbReference type="Google" id="ProtNLM"/>
    </source>
</evidence>
<protein>
    <recommendedName>
        <fullName evidence="7">RRM domain-containing protein</fullName>
    </recommendedName>
</protein>
<feature type="region of interest" description="Disordered" evidence="4">
    <location>
        <begin position="840"/>
        <end position="861"/>
    </location>
</feature>
<accession>A0AAV5F5V7</accession>
<feature type="compositionally biased region" description="Basic and acidic residues" evidence="4">
    <location>
        <begin position="32"/>
        <end position="134"/>
    </location>
</feature>
<dbReference type="GO" id="GO:0008380">
    <property type="term" value="P:RNA splicing"/>
    <property type="evidence" value="ECO:0007669"/>
    <property type="project" value="UniProtKB-KW"/>
</dbReference>
<feature type="region of interest" description="Disordered" evidence="4">
    <location>
        <begin position="759"/>
        <end position="789"/>
    </location>
</feature>
<feature type="compositionally biased region" description="Basic and acidic residues" evidence="4">
    <location>
        <begin position="302"/>
        <end position="311"/>
    </location>
</feature>
<sequence>MSRKIHSEKDSERATRDGTAARTRPLSIQDIMLRREKKAASEAKKTKEGPQENDKGPSDYMEHGRGSKSRKETKDLPVEGYKREKNRETTKEASKKENSRHEPREDPKKDDMRYTPKEVSKKDNFKDRPKDGSRTSHMKGISKVSEKEDLRDAPKKVPKKERPSIRDDDHIDVRDKGISTSHRLTTSISGLANESKGGDLGDTRARNGDATKSRKGPGKSRNDEAVAENISKGRSEKLRNEAKRKYRNFDDEKNSEVDRPVLKRHDSARFQDSKHADKNHGQKDYAKSYHGEPKLKRRRSRSRDLDRERHGRSISPSPREQRRSHHGHDFGNPMEKARRKHIEGDKQRTSRTGGSYRRFESRLGGYSPRRKKTTPQAEQATTKTPSPVTQSLEKKSATWDQPPVKANQSNFLTMLHPTIGQIAPIPANFSAFSKDPVTKIETILAANNLSADSVQLTQATRPLRRLRIENLPDSATEDILIDCLNDFLLSSRLKHAQQSKPCLSCTAAVDLEGSSSASELAAQYREEEGRSDSKGEGRRGQQGRGRSCGGGGPLRAGMELRRWRERSAAAWEGVAAAEENWRMEERCVRDCINKEKRQAFVEFLTPEDATTALSFDGRSLNGYALKIRRPKEYIEMTLGAQTESAEEVTLVSDTVADSPHKLMEIVSAFGPLAAYRFLFNKELGGPCAFVEVDNEATPFYGIPDNAKSLLEEPTKVLQLKDMLYDMANICRFGAVKSVNIVELLSGNANTAEGKALQPEGQSIKIEPTELGDHDNSTEAASECSVPNQSVDVPYGSYHAEKDVNSIPEGLGQKDLPSNAALCEDQAPADLDGTDERAALPTSQQVEADHKVPEASAHEDKHMKAAEATVRVDDDAVEKGLVDSIGSETCMSTTFVGKAEKSGRENKELGADDAGEDHKVKASAVETGASVGAFVFEPGSILVEFTREEAACMAAHSLHGRRFGNRTVSVRYAPHDLYLQKYPK</sequence>
<name>A0AAV5F5V7_ELECO</name>
<dbReference type="GO" id="GO:0003723">
    <property type="term" value="F:RNA binding"/>
    <property type="evidence" value="ECO:0007669"/>
    <property type="project" value="UniProtKB-KW"/>
</dbReference>
<feature type="compositionally biased region" description="Polar residues" evidence="4">
    <location>
        <begin position="374"/>
        <end position="391"/>
    </location>
</feature>
<feature type="compositionally biased region" description="Basic and acidic residues" evidence="4">
    <location>
        <begin position="231"/>
        <end position="294"/>
    </location>
</feature>
<dbReference type="GO" id="GO:0006397">
    <property type="term" value="P:mRNA processing"/>
    <property type="evidence" value="ECO:0007669"/>
    <property type="project" value="UniProtKB-KW"/>
</dbReference>
<evidence type="ECO:0000256" key="1">
    <source>
        <dbReference type="ARBA" id="ARBA00022664"/>
    </source>
</evidence>
<evidence type="ECO:0000313" key="6">
    <source>
        <dbReference type="Proteomes" id="UP001054889"/>
    </source>
</evidence>
<dbReference type="InterPro" id="IPR035979">
    <property type="entry name" value="RBD_domain_sf"/>
</dbReference>
<keyword evidence="1" id="KW-0507">mRNA processing</keyword>
<comment type="caution">
    <text evidence="5">The sequence shown here is derived from an EMBL/GenBank/DDBJ whole genome shotgun (WGS) entry which is preliminary data.</text>
</comment>
<evidence type="ECO:0000256" key="3">
    <source>
        <dbReference type="ARBA" id="ARBA00023187"/>
    </source>
</evidence>
<reference evidence="5" key="2">
    <citation type="submission" date="2021-12" db="EMBL/GenBank/DDBJ databases">
        <title>Resequencing data analysis of finger millet.</title>
        <authorList>
            <person name="Hatakeyama M."/>
            <person name="Aluri S."/>
            <person name="Balachadran M.T."/>
            <person name="Sivarajan S.R."/>
            <person name="Poveda L."/>
            <person name="Shimizu-Inatsugi R."/>
            <person name="Schlapbach R."/>
            <person name="Sreeman S.M."/>
            <person name="Shimizu K.K."/>
        </authorList>
    </citation>
    <scope>NUCLEOTIDE SEQUENCE</scope>
</reference>
<keyword evidence="3" id="KW-0508">mRNA splicing</keyword>
<gene>
    <name evidence="5" type="primary">gb18527</name>
    <name evidence="5" type="ORF">PR202_gb18527</name>
</gene>
<feature type="compositionally biased region" description="Basic and acidic residues" evidence="4">
    <location>
        <begin position="846"/>
        <end position="861"/>
    </location>
</feature>
<feature type="compositionally biased region" description="Polar residues" evidence="4">
    <location>
        <begin position="178"/>
        <end position="192"/>
    </location>
</feature>
<dbReference type="SUPFAM" id="SSF54928">
    <property type="entry name" value="RNA-binding domain, RBD"/>
    <property type="match status" value="2"/>
</dbReference>
<reference evidence="5" key="1">
    <citation type="journal article" date="2018" name="DNA Res.">
        <title>Multiple hybrid de novo genome assembly of finger millet, an orphan allotetraploid crop.</title>
        <authorList>
            <person name="Hatakeyama M."/>
            <person name="Aluri S."/>
            <person name="Balachadran M.T."/>
            <person name="Sivarajan S.R."/>
            <person name="Patrignani A."/>
            <person name="Gruter S."/>
            <person name="Poveda L."/>
            <person name="Shimizu-Inatsugi R."/>
            <person name="Baeten J."/>
            <person name="Francoijs K.J."/>
            <person name="Nataraja K.N."/>
            <person name="Reddy Y.A.N."/>
            <person name="Phadnis S."/>
            <person name="Ravikumar R.L."/>
            <person name="Schlapbach R."/>
            <person name="Sreeman S.M."/>
            <person name="Shimizu K.K."/>
        </authorList>
    </citation>
    <scope>NUCLEOTIDE SEQUENCE</scope>
</reference>
<keyword evidence="6" id="KW-1185">Reference proteome</keyword>
<feature type="compositionally biased region" description="Basic and acidic residues" evidence="4">
    <location>
        <begin position="1"/>
        <end position="16"/>
    </location>
</feature>
<dbReference type="Proteomes" id="UP001054889">
    <property type="component" value="Unassembled WGS sequence"/>
</dbReference>
<organism evidence="5 6">
    <name type="scientific">Eleusine coracana subsp. coracana</name>
    <dbReference type="NCBI Taxonomy" id="191504"/>
    <lineage>
        <taxon>Eukaryota</taxon>
        <taxon>Viridiplantae</taxon>
        <taxon>Streptophyta</taxon>
        <taxon>Embryophyta</taxon>
        <taxon>Tracheophyta</taxon>
        <taxon>Spermatophyta</taxon>
        <taxon>Magnoliopsida</taxon>
        <taxon>Liliopsida</taxon>
        <taxon>Poales</taxon>
        <taxon>Poaceae</taxon>
        <taxon>PACMAD clade</taxon>
        <taxon>Chloridoideae</taxon>
        <taxon>Cynodonteae</taxon>
        <taxon>Eleusininae</taxon>
        <taxon>Eleusine</taxon>
    </lineage>
</organism>
<feature type="compositionally biased region" description="Basic and acidic residues" evidence="4">
    <location>
        <begin position="144"/>
        <end position="177"/>
    </location>
</feature>
<dbReference type="InterPro" id="IPR012677">
    <property type="entry name" value="Nucleotide-bd_a/b_plait_sf"/>
</dbReference>
<evidence type="ECO:0000313" key="5">
    <source>
        <dbReference type="EMBL" id="GJN30237.1"/>
    </source>
</evidence>
<dbReference type="EMBL" id="BQKI01000082">
    <property type="protein sequence ID" value="GJN30237.1"/>
    <property type="molecule type" value="Genomic_DNA"/>
</dbReference>